<evidence type="ECO:0000313" key="9">
    <source>
        <dbReference type="EMBL" id="QCT56981.1"/>
    </source>
</evidence>
<dbReference type="NCBIfam" id="NF011189">
    <property type="entry name" value="PRK14595.1"/>
    <property type="match status" value="1"/>
</dbReference>
<reference evidence="9" key="5">
    <citation type="submission" date="2019-04" db="EMBL/GenBank/DDBJ databases">
        <title>Whole-genome sequencing of local methicillin-resistant S. aureus strain Lr2.</title>
        <authorList>
            <person name="Ullah N."/>
            <person name="Ali A."/>
        </authorList>
    </citation>
    <scope>NUCLEOTIDE SEQUENCE [LARGE SCALE GENOMIC DNA]</scope>
    <source>
        <strain evidence="9">Lr2</strain>
    </source>
</reference>
<dbReference type="Proteomes" id="UP000070985">
    <property type="component" value="Unassembled WGS sequence"/>
</dbReference>
<accession>A0A0D1IMM7</accession>
<proteinExistence type="inferred from homology"/>
<reference evidence="6" key="7">
    <citation type="submission" date="2021-08" db="EMBL/GenBank/DDBJ databases">
        <title>Whole-genome sequencing of local methicillin-resistant S. aureus strain Lr2.</title>
        <authorList>
            <person name="Ali A."/>
            <person name="Ullah N."/>
        </authorList>
    </citation>
    <scope>NUCLEOTIDE SEQUENCE</scope>
    <source>
        <strain evidence="6">Lr2</strain>
    </source>
</reference>
<evidence type="ECO:0000313" key="3">
    <source>
        <dbReference type="EMBL" id="CAC8525177.1"/>
    </source>
</evidence>
<evidence type="ECO:0000313" key="4">
    <source>
        <dbReference type="EMBL" id="CZQ65460.1"/>
    </source>
</evidence>
<dbReference type="Pfam" id="PF01327">
    <property type="entry name" value="Pep_deformylase"/>
    <property type="match status" value="1"/>
</dbReference>
<dbReference type="Proteomes" id="UP000507408">
    <property type="component" value="Unassembled WGS sequence"/>
</dbReference>
<evidence type="ECO:0000313" key="6">
    <source>
        <dbReference type="EMBL" id="MBX8594037.1"/>
    </source>
</evidence>
<protein>
    <recommendedName>
        <fullName evidence="2">Peptide deformylase-like</fullName>
    </recommendedName>
    <alternativeName>
        <fullName evidence="2">Polypeptide deformylase-like</fullName>
    </alternativeName>
</protein>
<evidence type="ECO:0000313" key="15">
    <source>
        <dbReference type="Proteomes" id="UP000238775"/>
    </source>
</evidence>
<evidence type="ECO:0000313" key="18">
    <source>
        <dbReference type="Proteomes" id="UP000250286"/>
    </source>
</evidence>
<evidence type="ECO:0000313" key="13">
    <source>
        <dbReference type="Proteomes" id="UP000032274"/>
    </source>
</evidence>
<dbReference type="EMBL" id="UAUX01000008">
    <property type="protein sequence ID" value="SPZ98516.1"/>
    <property type="molecule type" value="Genomic_DNA"/>
</dbReference>
<evidence type="ECO:0000256" key="1">
    <source>
        <dbReference type="ARBA" id="ARBA00010759"/>
    </source>
</evidence>
<dbReference type="PANTHER" id="PTHR10458">
    <property type="entry name" value="PEPTIDE DEFORMYLASE"/>
    <property type="match status" value="1"/>
</dbReference>
<dbReference type="OMA" id="VCIQHEI"/>
<dbReference type="EMBL" id="UDJK01000008">
    <property type="protein sequence ID" value="SRC28434.1"/>
    <property type="molecule type" value="Genomic_DNA"/>
</dbReference>
<dbReference type="Proteomes" id="UP000249913">
    <property type="component" value="Unassembled WGS sequence"/>
</dbReference>
<reference evidence="16 17" key="4">
    <citation type="submission" date="2018-06" db="EMBL/GenBank/DDBJ databases">
        <authorList>
            <consortium name="Pathogen Informatics"/>
            <person name="Doyle S."/>
        </authorList>
    </citation>
    <scope>NUCLEOTIDE SEQUENCE [LARGE SCALE GENOMIC DNA]</scope>
    <source>
        <strain evidence="11 17">EOE047</strain>
        <strain evidence="12 18">EOE173</strain>
        <strain evidence="10 16">NCTC7878</strain>
    </source>
</reference>
<comment type="similarity">
    <text evidence="1 2">Belongs to the polypeptide deformylase family.</text>
</comment>
<reference evidence="8 15" key="3">
    <citation type="submission" date="2017-11" db="EMBL/GenBank/DDBJ databases">
        <authorList>
            <person name="Founou R.C."/>
            <person name="Founou L."/>
            <person name="Allam M."/>
            <person name="Ismail A."/>
            <person name="Essack S.Y."/>
        </authorList>
    </citation>
    <scope>NUCLEOTIDE SEQUENCE [LARGE SCALE GENOMIC DNA]</scope>
    <source>
        <strain evidence="8 15">G703N2B1</strain>
    </source>
</reference>
<dbReference type="AlphaFoldDB" id="A0A0D1IMM7"/>
<dbReference type="SMR" id="A0A0D1IMM7"/>
<evidence type="ECO:0000313" key="10">
    <source>
        <dbReference type="EMBL" id="SPZ98516.1"/>
    </source>
</evidence>
<evidence type="ECO:0000313" key="8">
    <source>
        <dbReference type="EMBL" id="PPJ73071.1"/>
    </source>
</evidence>
<dbReference type="EMBL" id="CP038850">
    <property type="protein sequence ID" value="QCT56981.1"/>
    <property type="molecule type" value="Genomic_DNA"/>
</dbReference>
<dbReference type="HAMAP" id="MF_00163">
    <property type="entry name" value="Pep_deformylase"/>
    <property type="match status" value="1"/>
</dbReference>
<dbReference type="EMBL" id="JAIGOF010000005">
    <property type="protein sequence ID" value="MBX8594037.1"/>
    <property type="molecule type" value="Genomic_DNA"/>
</dbReference>
<dbReference type="SUPFAM" id="SSF56420">
    <property type="entry name" value="Peptide deformylase"/>
    <property type="match status" value="1"/>
</dbReference>
<reference evidence="3 19" key="6">
    <citation type="submission" date="2020-06" db="EMBL/GenBank/DDBJ databases">
        <authorList>
            <consortium name="Pathogen Informatics"/>
        </authorList>
    </citation>
    <scope>NUCLEOTIDE SEQUENCE [LARGE SCALE GENOMIC DNA]</scope>
    <source>
        <strain evidence="4">1943STDY5698364</strain>
        <strain evidence="3 19">MOS222</strain>
    </source>
</reference>
<dbReference type="Gene3D" id="3.90.45.10">
    <property type="entry name" value="Peptide deformylase"/>
    <property type="match status" value="1"/>
</dbReference>
<dbReference type="PIRSF" id="PIRSF004749">
    <property type="entry name" value="Pep_def"/>
    <property type="match status" value="1"/>
</dbReference>
<dbReference type="EMBL" id="LNJK01000002">
    <property type="protein sequence ID" value="OWT17846.1"/>
    <property type="molecule type" value="Genomic_DNA"/>
</dbReference>
<gene>
    <name evidence="3" type="primary">def1</name>
    <name evidence="7" type="ORF">AS572_05245</name>
    <name evidence="8" type="ORF">CV021_11465</name>
    <name evidence="6" type="ORF">E1948_05360</name>
    <name evidence="9" type="ORF">E1948_05920</name>
    <name evidence="4" type="ORF">ERS391062_01805</name>
    <name evidence="10" type="ORF">NCTC7878_01912</name>
    <name evidence="5" type="ORF">QU38_12410</name>
    <name evidence="11" type="ORF">SAMEA1466929_01938</name>
    <name evidence="12" type="ORF">SAMEA1531725_01592</name>
    <name evidence="3" type="ORF">SAMEA70245418_01981</name>
</gene>
<evidence type="ECO:0000313" key="19">
    <source>
        <dbReference type="Proteomes" id="UP000507408"/>
    </source>
</evidence>
<evidence type="ECO:0000256" key="2">
    <source>
        <dbReference type="HAMAP-Rule" id="MF_00163"/>
    </source>
</evidence>
<dbReference type="RefSeq" id="WP_000985287.1">
    <property type="nucleotide sequence ID" value="NZ_AP015012.1"/>
</dbReference>
<evidence type="ECO:0000313" key="5">
    <source>
        <dbReference type="EMBL" id="KIT95731.1"/>
    </source>
</evidence>
<reference evidence="7 14" key="2">
    <citation type="journal article" date="2017" name="BMC Genomics">
        <title>Prophages and adaptation of Staphylococcus aureus ST398 to the human clinic.</title>
        <authorList>
            <consortium name="Regional Infection Control Group of the Centre Region"/>
            <person name="Diene S.M."/>
            <person name="Corvaglia A.R."/>
            <person name="Francois P."/>
            <person name="van der Mee-Marquet N."/>
        </authorList>
    </citation>
    <scope>NUCLEOTIDE SEQUENCE [LARGE SCALE GENOMIC DNA]</scope>
    <source>
        <strain evidence="7 14">SA13-246</strain>
    </source>
</reference>
<dbReference type="EMBL" id="FJNR01000011">
    <property type="protein sequence ID" value="CZQ65460.1"/>
    <property type="molecule type" value="Genomic_DNA"/>
</dbReference>
<dbReference type="Proteomes" id="UP000249918">
    <property type="component" value="Unassembled WGS sequence"/>
</dbReference>
<dbReference type="EMBL" id="JXIG01000629">
    <property type="protein sequence ID" value="KIT95731.1"/>
    <property type="molecule type" value="Genomic_DNA"/>
</dbReference>
<name>A0A0D1IMM7_STAAU</name>
<dbReference type="CDD" id="cd00487">
    <property type="entry name" value="Pep_deformylase"/>
    <property type="match status" value="1"/>
</dbReference>
<organism evidence="7 14">
    <name type="scientific">Staphylococcus aureus</name>
    <dbReference type="NCBI Taxonomy" id="1280"/>
    <lineage>
        <taxon>Bacteria</taxon>
        <taxon>Bacillati</taxon>
        <taxon>Bacillota</taxon>
        <taxon>Bacilli</taxon>
        <taxon>Bacillales</taxon>
        <taxon>Staphylococcaceae</taxon>
        <taxon>Staphylococcus</taxon>
    </lineage>
</organism>
<dbReference type="InterPro" id="IPR023635">
    <property type="entry name" value="Peptide_deformylase"/>
</dbReference>
<evidence type="ECO:0000313" key="14">
    <source>
        <dbReference type="Proteomes" id="UP000197894"/>
    </source>
</evidence>
<evidence type="ECO:0000313" key="7">
    <source>
        <dbReference type="EMBL" id="OWT17846.1"/>
    </source>
</evidence>
<sequence length="162" mass="18114">MAIKKLVPASHPILTKKAQAVIKFDDSLKRLLQDLEDTMYAQEAAGLCAPQINQSLQVAIIDMEMEGLLQLVNPKIISQSNETITDLEGSITLPDVYGEVTRSKMIVVESYDVNGNKVELTAHEDVARMILHIIDQMNGIPFTERADRILTDKEVEAYFIND</sequence>
<dbReference type="Proteomes" id="UP000032274">
    <property type="component" value="Unassembled WGS sequence"/>
</dbReference>
<dbReference type="PANTHER" id="PTHR10458:SF22">
    <property type="entry name" value="PEPTIDE DEFORMYLASE"/>
    <property type="match status" value="1"/>
</dbReference>
<keyword evidence="7" id="KW-0378">Hydrolase</keyword>
<dbReference type="PRINTS" id="PR01576">
    <property type="entry name" value="PDEFORMYLASE"/>
</dbReference>
<evidence type="ECO:0000313" key="12">
    <source>
        <dbReference type="EMBL" id="SRZ66107.1"/>
    </source>
</evidence>
<dbReference type="GO" id="GO:0042586">
    <property type="term" value="F:peptide deformylase activity"/>
    <property type="evidence" value="ECO:0007669"/>
    <property type="project" value="InterPro"/>
</dbReference>
<dbReference type="InterPro" id="IPR036821">
    <property type="entry name" value="Peptide_deformylase_sf"/>
</dbReference>
<dbReference type="Proteomes" id="UP000197894">
    <property type="component" value="Unassembled WGS sequence"/>
</dbReference>
<dbReference type="NCBIfam" id="TIGR00079">
    <property type="entry name" value="pept_deformyl"/>
    <property type="match status" value="1"/>
</dbReference>
<comment type="caution">
    <text evidence="2">Lacks conserved residue(s) required for the propagation of feature annotation.</text>
</comment>
<reference evidence="5 13" key="1">
    <citation type="submission" date="2015-01" db="EMBL/GenBank/DDBJ databases">
        <title>Characterization of Swiss Staphylococcus aureus strains involved in food poisoning.</title>
        <authorList>
            <person name="Crovadore J."/>
            <person name="Chablais R."/>
            <person name="Tonacini J."/>
            <person name="Schnyder B."/>
            <person name="Lefort F."/>
        </authorList>
    </citation>
    <scope>NUCLEOTIDE SEQUENCE [LARGE SCALE GENOMIC DNA]</scope>
    <source>
        <strain evidence="5 13">SA-120</strain>
    </source>
</reference>
<evidence type="ECO:0000313" key="16">
    <source>
        <dbReference type="Proteomes" id="UP000249913"/>
    </source>
</evidence>
<evidence type="ECO:0000313" key="11">
    <source>
        <dbReference type="EMBL" id="SRC28434.1"/>
    </source>
</evidence>
<dbReference type="Proteomes" id="UP000250286">
    <property type="component" value="Unassembled WGS sequence"/>
</dbReference>
<dbReference type="Proteomes" id="UP000238775">
    <property type="component" value="Unassembled WGS sequence"/>
</dbReference>
<dbReference type="EMBL" id="UELG01000008">
    <property type="protein sequence ID" value="SRZ66107.1"/>
    <property type="molecule type" value="Genomic_DNA"/>
</dbReference>
<dbReference type="EMBL" id="PGWZ01000409">
    <property type="protein sequence ID" value="PPJ73071.1"/>
    <property type="molecule type" value="Genomic_DNA"/>
</dbReference>
<evidence type="ECO:0000313" key="17">
    <source>
        <dbReference type="Proteomes" id="UP000249918"/>
    </source>
</evidence>
<dbReference type="Proteomes" id="UP000309390">
    <property type="component" value="Unassembled WGS sequence"/>
</dbReference>
<accession>A0A167LKP1</accession>
<dbReference type="EMBL" id="CAIIKR010000005">
    <property type="protein sequence ID" value="CAC8525177.1"/>
    <property type="molecule type" value="Genomic_DNA"/>
</dbReference>